<protein>
    <submittedName>
        <fullName evidence="2">Uncharacterized protein</fullName>
    </submittedName>
</protein>
<comment type="caution">
    <text evidence="2">The sequence shown here is derived from an EMBL/GenBank/DDBJ whole genome shotgun (WGS) entry which is preliminary data.</text>
</comment>
<reference evidence="2" key="1">
    <citation type="submission" date="2020-03" db="EMBL/GenBank/DDBJ databases">
        <title>A high-quality chromosome-level genome assembly of a woody plant with both climbing and erect habits, Rhamnella rubrinervis.</title>
        <authorList>
            <person name="Lu Z."/>
            <person name="Yang Y."/>
            <person name="Zhu X."/>
            <person name="Sun Y."/>
        </authorList>
    </citation>
    <scope>NUCLEOTIDE SEQUENCE</scope>
    <source>
        <strain evidence="2">BYM</strain>
        <tissue evidence="2">Leaf</tissue>
    </source>
</reference>
<accession>A0A8K0MPW8</accession>
<dbReference type="AlphaFoldDB" id="A0A8K0MPW8"/>
<name>A0A8K0MPW8_9ROSA</name>
<feature type="region of interest" description="Disordered" evidence="1">
    <location>
        <begin position="58"/>
        <end position="161"/>
    </location>
</feature>
<feature type="compositionally biased region" description="Polar residues" evidence="1">
    <location>
        <begin position="90"/>
        <end position="102"/>
    </location>
</feature>
<dbReference type="Proteomes" id="UP000796880">
    <property type="component" value="Unassembled WGS sequence"/>
</dbReference>
<dbReference type="EMBL" id="VOIH02000002">
    <property type="protein sequence ID" value="KAF3453638.1"/>
    <property type="molecule type" value="Genomic_DNA"/>
</dbReference>
<proteinExistence type="predicted"/>
<feature type="compositionally biased region" description="Basic and acidic residues" evidence="1">
    <location>
        <begin position="141"/>
        <end position="151"/>
    </location>
</feature>
<gene>
    <name evidence="2" type="ORF">FNV43_RR04079</name>
</gene>
<organism evidence="2 3">
    <name type="scientific">Rhamnella rubrinervis</name>
    <dbReference type="NCBI Taxonomy" id="2594499"/>
    <lineage>
        <taxon>Eukaryota</taxon>
        <taxon>Viridiplantae</taxon>
        <taxon>Streptophyta</taxon>
        <taxon>Embryophyta</taxon>
        <taxon>Tracheophyta</taxon>
        <taxon>Spermatophyta</taxon>
        <taxon>Magnoliopsida</taxon>
        <taxon>eudicotyledons</taxon>
        <taxon>Gunneridae</taxon>
        <taxon>Pentapetalae</taxon>
        <taxon>rosids</taxon>
        <taxon>fabids</taxon>
        <taxon>Rosales</taxon>
        <taxon>Rhamnaceae</taxon>
        <taxon>rhamnoid group</taxon>
        <taxon>Rhamneae</taxon>
        <taxon>Rhamnella</taxon>
    </lineage>
</organism>
<evidence type="ECO:0000256" key="1">
    <source>
        <dbReference type="SAM" id="MobiDB-lite"/>
    </source>
</evidence>
<evidence type="ECO:0000313" key="2">
    <source>
        <dbReference type="EMBL" id="KAF3453638.1"/>
    </source>
</evidence>
<evidence type="ECO:0000313" key="3">
    <source>
        <dbReference type="Proteomes" id="UP000796880"/>
    </source>
</evidence>
<sequence>MTSLMASERQNNHSSVVVVPEQWEDEIMPLQGNMVGTSTASGRATMTDTRIEQLMAQIEELVDPPQKTRKGEVTSRQNLIKVEEGEADRSSQSTKSNCSGNDGHSRRIPRGYGSSGDTRSTDEQTAKRRKGAGGWPPLKMRNRDYRSEIVDLVRQNGRSND</sequence>
<keyword evidence="3" id="KW-1185">Reference proteome</keyword>